<evidence type="ECO:0000256" key="13">
    <source>
        <dbReference type="ARBA" id="ARBA00023277"/>
    </source>
</evidence>
<name>A0A1Y2GSS9_9FUNG</name>
<keyword evidence="22" id="KW-1185">Reference proteome</keyword>
<dbReference type="EC" id="3.2.1.39" evidence="5"/>
<evidence type="ECO:0000256" key="20">
    <source>
        <dbReference type="SAM" id="Phobius"/>
    </source>
</evidence>
<evidence type="ECO:0000256" key="2">
    <source>
        <dbReference type="ARBA" id="ARBA00004191"/>
    </source>
</evidence>
<evidence type="ECO:0000256" key="11">
    <source>
        <dbReference type="ARBA" id="ARBA00023136"/>
    </source>
</evidence>
<evidence type="ECO:0000256" key="10">
    <source>
        <dbReference type="ARBA" id="ARBA00022801"/>
    </source>
</evidence>
<dbReference type="InterPro" id="IPR017853">
    <property type="entry name" value="GH"/>
</dbReference>
<dbReference type="GO" id="GO:0071555">
    <property type="term" value="P:cell wall organization"/>
    <property type="evidence" value="ECO:0007669"/>
    <property type="project" value="UniProtKB-KW"/>
</dbReference>
<proteinExistence type="inferred from homology"/>
<evidence type="ECO:0000256" key="17">
    <source>
        <dbReference type="ARBA" id="ARBA00042373"/>
    </source>
</evidence>
<reference evidence="21 22" key="1">
    <citation type="submission" date="2016-07" db="EMBL/GenBank/DDBJ databases">
        <title>Pervasive Adenine N6-methylation of Active Genes in Fungi.</title>
        <authorList>
            <consortium name="DOE Joint Genome Institute"/>
            <person name="Mondo S.J."/>
            <person name="Dannebaum R.O."/>
            <person name="Kuo R.C."/>
            <person name="Labutti K."/>
            <person name="Haridas S."/>
            <person name="Kuo A."/>
            <person name="Salamov A."/>
            <person name="Ahrendt S.R."/>
            <person name="Lipzen A."/>
            <person name="Sullivan W."/>
            <person name="Andreopoulos W.B."/>
            <person name="Clum A."/>
            <person name="Lindquist E."/>
            <person name="Daum C."/>
            <person name="Ramamoorthy G.K."/>
            <person name="Gryganskyi A."/>
            <person name="Culley D."/>
            <person name="Magnuson J.K."/>
            <person name="James T.Y."/>
            <person name="O'Malley M.A."/>
            <person name="Stajich J.E."/>
            <person name="Spatafora J.W."/>
            <person name="Visel A."/>
            <person name="Grigoriev I.V."/>
        </authorList>
    </citation>
    <scope>NUCLEOTIDE SEQUENCE [LARGE SCALE GENOMIC DNA]</scope>
    <source>
        <strain evidence="21 22">NRRL 3116</strain>
    </source>
</reference>
<dbReference type="GO" id="GO:0009986">
    <property type="term" value="C:cell surface"/>
    <property type="evidence" value="ECO:0007669"/>
    <property type="project" value="TreeGrafter"/>
</dbReference>
<dbReference type="GO" id="GO:0000272">
    <property type="term" value="P:polysaccharide catabolic process"/>
    <property type="evidence" value="ECO:0007669"/>
    <property type="project" value="UniProtKB-KW"/>
</dbReference>
<keyword evidence="20" id="KW-1133">Transmembrane helix</keyword>
<evidence type="ECO:0000256" key="1">
    <source>
        <dbReference type="ARBA" id="ARBA00000382"/>
    </source>
</evidence>
<dbReference type="InterPro" id="IPR050732">
    <property type="entry name" value="Beta-glucan_modifiers"/>
</dbReference>
<dbReference type="GO" id="GO:0005886">
    <property type="term" value="C:plasma membrane"/>
    <property type="evidence" value="ECO:0007669"/>
    <property type="project" value="UniProtKB-SubCell"/>
</dbReference>
<dbReference type="Pfam" id="PF00332">
    <property type="entry name" value="Glyco_hydro_17"/>
    <property type="match status" value="1"/>
</dbReference>
<sequence length="387" mass="43178">MVTKEHNKESYNSAETEFSNPSSSILFEKSEWLKRKNRASRKWRGICCVVGLLAFIAVIAGIVLGFITRKGKVDGLAPPLDPDRPTNTMPPITQFTPNPNLRKSFYGLDYNPAKSLMPWCGVTLQNVVDDIIIMSQLTNRIRLYGMDCQQADLTFQAINALNLNKTMKVVLTLWVDNNTGTVERQYNTLFKVLDTYGTDMVQGISVGNEVLFRKDMDLTALSNLMTDVRNTVKSRYGKSIPIFTSEIGNNLNSELAAVSDELSGNLHPYFAGTAVSEAANWTIQQYNDVILGNPTKTGLKGAISEVGWPSAPASAIYQTYAVPGVANLQTMIDTFICEANQQGIPYYWFEYKDEPWKNDPKVPVEPYWGLFDKDGNLKIKIPDCIAP</sequence>
<dbReference type="InParanoid" id="A0A1Y2GSS9"/>
<evidence type="ECO:0000256" key="12">
    <source>
        <dbReference type="ARBA" id="ARBA00023180"/>
    </source>
</evidence>
<dbReference type="PANTHER" id="PTHR16631:SF17">
    <property type="entry name" value="GLUCAN ENDO-1,3-BETA-GLUCOSIDASE BTGC"/>
    <property type="match status" value="1"/>
</dbReference>
<dbReference type="GO" id="GO:0009277">
    <property type="term" value="C:fungal-type cell wall"/>
    <property type="evidence" value="ECO:0007669"/>
    <property type="project" value="TreeGrafter"/>
</dbReference>
<dbReference type="FunCoup" id="A0A1Y2GSS9">
    <property type="interactions" value="31"/>
</dbReference>
<gene>
    <name evidence="21" type="ORF">BCR41DRAFT_305167</name>
</gene>
<dbReference type="PANTHER" id="PTHR16631">
    <property type="entry name" value="GLUCAN 1,3-BETA-GLUCOSIDASE"/>
    <property type="match status" value="1"/>
</dbReference>
<keyword evidence="11 20" id="KW-0472">Membrane</keyword>
<evidence type="ECO:0000256" key="14">
    <source>
        <dbReference type="ARBA" id="ARBA00023316"/>
    </source>
</evidence>
<keyword evidence="9" id="KW-0732">Signal</keyword>
<dbReference type="GO" id="GO:0042973">
    <property type="term" value="F:glucan endo-1,3-beta-D-glucosidase activity"/>
    <property type="evidence" value="ECO:0007669"/>
    <property type="project" value="UniProtKB-EC"/>
</dbReference>
<dbReference type="OrthoDB" id="77201at2759"/>
<comment type="function">
    <text evidence="16">Glucanases play a role in cell expansion during growth, in cell-cell fusion during mating, and in spore release during sporulation. This enzyme may be involved in beta-glucan degradation. Active on laminarin and lichenan.</text>
</comment>
<keyword evidence="15" id="KW-0624">Polysaccharide degradation</keyword>
<evidence type="ECO:0000256" key="5">
    <source>
        <dbReference type="ARBA" id="ARBA00012780"/>
    </source>
</evidence>
<evidence type="ECO:0000256" key="6">
    <source>
        <dbReference type="ARBA" id="ARBA00022475"/>
    </source>
</evidence>
<evidence type="ECO:0000313" key="21">
    <source>
        <dbReference type="EMBL" id="ORZ16705.1"/>
    </source>
</evidence>
<comment type="similarity">
    <text evidence="4 19">Belongs to the glycosyl hydrolase 17 family.</text>
</comment>
<evidence type="ECO:0000256" key="18">
    <source>
        <dbReference type="ARBA" id="ARBA00043078"/>
    </source>
</evidence>
<dbReference type="Gene3D" id="3.20.20.80">
    <property type="entry name" value="Glycosidases"/>
    <property type="match status" value="1"/>
</dbReference>
<evidence type="ECO:0000256" key="7">
    <source>
        <dbReference type="ARBA" id="ARBA00022512"/>
    </source>
</evidence>
<keyword evidence="14" id="KW-0961">Cell wall biogenesis/degradation</keyword>
<organism evidence="21 22">
    <name type="scientific">Lobosporangium transversale</name>
    <dbReference type="NCBI Taxonomy" id="64571"/>
    <lineage>
        <taxon>Eukaryota</taxon>
        <taxon>Fungi</taxon>
        <taxon>Fungi incertae sedis</taxon>
        <taxon>Mucoromycota</taxon>
        <taxon>Mortierellomycotina</taxon>
        <taxon>Mortierellomycetes</taxon>
        <taxon>Mortierellales</taxon>
        <taxon>Mortierellaceae</taxon>
        <taxon>Lobosporangium</taxon>
    </lineage>
</organism>
<feature type="transmembrane region" description="Helical" evidence="20">
    <location>
        <begin position="43"/>
        <end position="67"/>
    </location>
</feature>
<evidence type="ECO:0000256" key="3">
    <source>
        <dbReference type="ARBA" id="ARBA00004401"/>
    </source>
</evidence>
<keyword evidence="10 21" id="KW-0378">Hydrolase</keyword>
<keyword evidence="12" id="KW-0325">Glycoprotein</keyword>
<dbReference type="GeneID" id="33562625"/>
<evidence type="ECO:0000256" key="9">
    <source>
        <dbReference type="ARBA" id="ARBA00022729"/>
    </source>
</evidence>
<accession>A0A1Y2GSS9</accession>
<keyword evidence="20" id="KW-0812">Transmembrane</keyword>
<evidence type="ECO:0000256" key="16">
    <source>
        <dbReference type="ARBA" id="ARBA00037649"/>
    </source>
</evidence>
<evidence type="ECO:0000256" key="8">
    <source>
        <dbReference type="ARBA" id="ARBA00022525"/>
    </source>
</evidence>
<protein>
    <recommendedName>
        <fullName evidence="5">glucan endo-1,3-beta-D-glucosidase</fullName>
        <ecNumber evidence="5">3.2.1.39</ecNumber>
    </recommendedName>
    <alternativeName>
        <fullName evidence="18">Endo-1,3-beta-glucanase btgC</fullName>
    </alternativeName>
    <alternativeName>
        <fullName evidence="17">Laminarinase btgC</fullName>
    </alternativeName>
</protein>
<dbReference type="EMBL" id="MCFF01000017">
    <property type="protein sequence ID" value="ORZ16705.1"/>
    <property type="molecule type" value="Genomic_DNA"/>
</dbReference>
<evidence type="ECO:0000313" key="22">
    <source>
        <dbReference type="Proteomes" id="UP000193648"/>
    </source>
</evidence>
<dbReference type="GO" id="GO:0005576">
    <property type="term" value="C:extracellular region"/>
    <property type="evidence" value="ECO:0007669"/>
    <property type="project" value="TreeGrafter"/>
</dbReference>
<dbReference type="STRING" id="64571.A0A1Y2GSS9"/>
<keyword evidence="7" id="KW-0134">Cell wall</keyword>
<evidence type="ECO:0000256" key="15">
    <source>
        <dbReference type="ARBA" id="ARBA00023326"/>
    </source>
</evidence>
<comment type="caution">
    <text evidence="21">The sequence shown here is derived from an EMBL/GenBank/DDBJ whole genome shotgun (WGS) entry which is preliminary data.</text>
</comment>
<keyword evidence="6" id="KW-1003">Cell membrane</keyword>
<dbReference type="InterPro" id="IPR000490">
    <property type="entry name" value="Glyco_hydro_17"/>
</dbReference>
<comment type="catalytic activity">
    <reaction evidence="1">
        <text>Hydrolysis of (1-&gt;3)-beta-D-glucosidic linkages in (1-&gt;3)-beta-D-glucans.</text>
        <dbReference type="EC" id="3.2.1.39"/>
    </reaction>
</comment>
<dbReference type="SUPFAM" id="SSF51445">
    <property type="entry name" value="(Trans)glycosidases"/>
    <property type="match status" value="1"/>
</dbReference>
<keyword evidence="8" id="KW-0964">Secreted</keyword>
<evidence type="ECO:0000256" key="19">
    <source>
        <dbReference type="RuleBase" id="RU004335"/>
    </source>
</evidence>
<comment type="subcellular location">
    <subcellularLocation>
        <location evidence="3">Cell membrane</location>
        <topology evidence="3">Single-pass type II membrane protein</topology>
    </subcellularLocation>
    <subcellularLocation>
        <location evidence="2">Secreted</location>
        <location evidence="2">Cell wall</location>
    </subcellularLocation>
</comment>
<dbReference type="AlphaFoldDB" id="A0A1Y2GSS9"/>
<dbReference type="Proteomes" id="UP000193648">
    <property type="component" value="Unassembled WGS sequence"/>
</dbReference>
<keyword evidence="13" id="KW-0119">Carbohydrate metabolism</keyword>
<dbReference type="RefSeq" id="XP_021881640.1">
    <property type="nucleotide sequence ID" value="XM_022020781.1"/>
</dbReference>
<evidence type="ECO:0000256" key="4">
    <source>
        <dbReference type="ARBA" id="ARBA00008773"/>
    </source>
</evidence>